<proteinExistence type="predicted"/>
<dbReference type="AlphaFoldDB" id="A0A099EUQ4"/>
<sequence length="93" mass="9711">MSISPETIDLLRGEFRALPPKRRAALTARDAVVALAPEIRATRAAGYSLADIAGQLGSRGVAISASTPEAAICGRPAREAGKQKGRGKRRTEG</sequence>
<reference evidence="3 5" key="3">
    <citation type="submission" date="2016-10" db="EMBL/GenBank/DDBJ databases">
        <authorList>
            <person name="de Groot N.N."/>
        </authorList>
    </citation>
    <scope>NUCLEOTIDE SEQUENCE [LARGE SCALE GENOMIC DNA]</scope>
    <source>
        <strain evidence="3 5">CGMCC 1.6117</strain>
    </source>
</reference>
<evidence type="ECO:0000313" key="4">
    <source>
        <dbReference type="Proteomes" id="UP000029846"/>
    </source>
</evidence>
<reference evidence="2 4" key="2">
    <citation type="submission" date="2014-10" db="EMBL/GenBank/DDBJ databases">
        <title>Paracoccus sanguinis sp. nov., isolated from clinical specimens of New York State patients.</title>
        <authorList>
            <person name="Mingle L.A."/>
            <person name="Cole J.A."/>
            <person name="Lapierre P."/>
            <person name="Musser K.A."/>
        </authorList>
    </citation>
    <scope>NUCLEOTIDE SEQUENCE [LARGE SCALE GENOMIC DNA]</scope>
    <source>
        <strain evidence="2 4">JCM 14014</strain>
    </source>
</reference>
<accession>A0A099EUQ4</accession>
<name>A0A099EUQ4_9RHOB</name>
<feature type="region of interest" description="Disordered" evidence="1">
    <location>
        <begin position="73"/>
        <end position="93"/>
    </location>
</feature>
<dbReference type="Proteomes" id="UP000182312">
    <property type="component" value="Unassembled WGS sequence"/>
</dbReference>
<evidence type="ECO:0000256" key="1">
    <source>
        <dbReference type="SAM" id="MobiDB-lite"/>
    </source>
</evidence>
<evidence type="ECO:0000313" key="3">
    <source>
        <dbReference type="EMBL" id="SFA62663.1"/>
    </source>
</evidence>
<evidence type="ECO:0000313" key="5">
    <source>
        <dbReference type="Proteomes" id="UP000182312"/>
    </source>
</evidence>
<dbReference type="OrthoDB" id="531951at2"/>
<keyword evidence="4" id="KW-1185">Reference proteome</keyword>
<gene>
    <name evidence="2" type="ORF">IT41_19375</name>
    <name evidence="3" type="ORF">SAMN04487972_1553</name>
</gene>
<reference evidence="2 4" key="1">
    <citation type="submission" date="2014-09" db="EMBL/GenBank/DDBJ databases">
        <authorList>
            <person name="McGinnis J.M."/>
            <person name="Wolfgang W.J."/>
        </authorList>
    </citation>
    <scope>NUCLEOTIDE SEQUENCE [LARGE SCALE GENOMIC DNA]</scope>
    <source>
        <strain evidence="2 4">JCM 14014</strain>
    </source>
</reference>
<dbReference type="EMBL" id="JRKN01000062">
    <property type="protein sequence ID" value="KGJ01737.1"/>
    <property type="molecule type" value="Genomic_DNA"/>
</dbReference>
<dbReference type="EMBL" id="FOJO01000055">
    <property type="protein sequence ID" value="SFA62663.1"/>
    <property type="molecule type" value="Genomic_DNA"/>
</dbReference>
<protein>
    <submittedName>
        <fullName evidence="2">Uncharacterized protein</fullName>
    </submittedName>
</protein>
<organism evidence="2 4">
    <name type="scientific">Paracoccus halophilus</name>
    <dbReference type="NCBI Taxonomy" id="376733"/>
    <lineage>
        <taxon>Bacteria</taxon>
        <taxon>Pseudomonadati</taxon>
        <taxon>Pseudomonadota</taxon>
        <taxon>Alphaproteobacteria</taxon>
        <taxon>Rhodobacterales</taxon>
        <taxon>Paracoccaceae</taxon>
        <taxon>Paracoccus</taxon>
    </lineage>
</organism>
<dbReference type="RefSeq" id="WP_036744205.1">
    <property type="nucleotide sequence ID" value="NZ_FOJO01000055.1"/>
</dbReference>
<evidence type="ECO:0000313" key="2">
    <source>
        <dbReference type="EMBL" id="KGJ01737.1"/>
    </source>
</evidence>
<feature type="compositionally biased region" description="Basic residues" evidence="1">
    <location>
        <begin position="83"/>
        <end position="93"/>
    </location>
</feature>
<dbReference type="Proteomes" id="UP000029846">
    <property type="component" value="Unassembled WGS sequence"/>
</dbReference>